<sequence length="65" mass="6971">MRSIHRLVIAMGTASLIFLGLAGTRAHADNIVPLKSNKQVVKGMDDLAQIRAAVQRRNQEDGGCG</sequence>
<dbReference type="EMBL" id="CP007139">
    <property type="protein sequence ID" value="AIE88097.1"/>
    <property type="molecule type" value="Genomic_DNA"/>
</dbReference>
<dbReference type="AlphaFoldDB" id="A0A068NXP3"/>
<gene>
    <name evidence="2" type="ORF">OP10G_4729</name>
</gene>
<proteinExistence type="predicted"/>
<keyword evidence="1" id="KW-0732">Signal</keyword>
<feature type="signal peptide" evidence="1">
    <location>
        <begin position="1"/>
        <end position="28"/>
    </location>
</feature>
<dbReference type="Proteomes" id="UP000027982">
    <property type="component" value="Chromosome"/>
</dbReference>
<reference evidence="2 3" key="1">
    <citation type="journal article" date="2014" name="PLoS ONE">
        <title>The first complete genome sequence of the class fimbriimonadia in the phylum armatimonadetes.</title>
        <authorList>
            <person name="Hu Z.Y."/>
            <person name="Wang Y.Z."/>
            <person name="Im W.T."/>
            <person name="Wang S.Y."/>
            <person name="Zhao G.P."/>
            <person name="Zheng H.J."/>
            <person name="Quan Z.X."/>
        </authorList>
    </citation>
    <scope>NUCLEOTIDE SEQUENCE [LARGE SCALE GENOMIC DNA]</scope>
    <source>
        <strain evidence="2">Gsoil 348</strain>
    </source>
</reference>
<dbReference type="HOGENOM" id="CLU_2843418_0_0_0"/>
<accession>A0A068NXP3</accession>
<keyword evidence="3" id="KW-1185">Reference proteome</keyword>
<organism evidence="2 3">
    <name type="scientific">Fimbriimonas ginsengisoli Gsoil 348</name>
    <dbReference type="NCBI Taxonomy" id="661478"/>
    <lineage>
        <taxon>Bacteria</taxon>
        <taxon>Bacillati</taxon>
        <taxon>Armatimonadota</taxon>
        <taxon>Fimbriimonadia</taxon>
        <taxon>Fimbriimonadales</taxon>
        <taxon>Fimbriimonadaceae</taxon>
        <taxon>Fimbriimonas</taxon>
    </lineage>
</organism>
<protein>
    <submittedName>
        <fullName evidence="2">Uncharacterized protein</fullName>
    </submittedName>
</protein>
<evidence type="ECO:0000313" key="2">
    <source>
        <dbReference type="EMBL" id="AIE88097.1"/>
    </source>
</evidence>
<dbReference type="RefSeq" id="WP_025228036.1">
    <property type="nucleotide sequence ID" value="NZ_CP007139.1"/>
</dbReference>
<feature type="chain" id="PRO_5001654009" evidence="1">
    <location>
        <begin position="29"/>
        <end position="65"/>
    </location>
</feature>
<evidence type="ECO:0000313" key="3">
    <source>
        <dbReference type="Proteomes" id="UP000027982"/>
    </source>
</evidence>
<dbReference type="KEGG" id="fgi:OP10G_4729"/>
<evidence type="ECO:0000256" key="1">
    <source>
        <dbReference type="SAM" id="SignalP"/>
    </source>
</evidence>
<name>A0A068NXP3_FIMGI</name>